<protein>
    <submittedName>
        <fullName evidence="2">Uncharacterized protein</fullName>
    </submittedName>
</protein>
<accession>A0AAQ3QRI9</accession>
<feature type="transmembrane region" description="Helical" evidence="1">
    <location>
        <begin position="12"/>
        <end position="34"/>
    </location>
</feature>
<proteinExistence type="predicted"/>
<sequence>MGVEKVKSIFLVLIDLLIILPAAPSSISFLIPAISTMGDDYGDHSTCYFHPKEVVVGICALCLKERLLFLASKQAHRRPHLLPLITKNSKRAILKRMISRRPTFALPKVFALGSFMHLLHESSHHPQDEASVASLDDEDYISIKFGEDGKGTWNSKKSIEPLSSTAVSNAGGVEEASKQYSVVARWRKRIGRLLHVGLWKRSNKASACHVVTVDKGF</sequence>
<name>A0AAQ3QRI9_9LILI</name>
<evidence type="ECO:0000313" key="2">
    <source>
        <dbReference type="EMBL" id="WOL18781.1"/>
    </source>
</evidence>
<dbReference type="PANTHER" id="PTHR35995:SF1">
    <property type="entry name" value="OS04G0690500 PROTEIN"/>
    <property type="match status" value="1"/>
</dbReference>
<keyword evidence="1" id="KW-0812">Transmembrane</keyword>
<gene>
    <name evidence="2" type="ORF">Cni_G27578</name>
</gene>
<keyword evidence="1" id="KW-1133">Transmembrane helix</keyword>
<dbReference type="AlphaFoldDB" id="A0AAQ3QRI9"/>
<organism evidence="2 3">
    <name type="scientific">Canna indica</name>
    <name type="common">Indian-shot</name>
    <dbReference type="NCBI Taxonomy" id="4628"/>
    <lineage>
        <taxon>Eukaryota</taxon>
        <taxon>Viridiplantae</taxon>
        <taxon>Streptophyta</taxon>
        <taxon>Embryophyta</taxon>
        <taxon>Tracheophyta</taxon>
        <taxon>Spermatophyta</taxon>
        <taxon>Magnoliopsida</taxon>
        <taxon>Liliopsida</taxon>
        <taxon>Zingiberales</taxon>
        <taxon>Cannaceae</taxon>
        <taxon>Canna</taxon>
    </lineage>
</organism>
<evidence type="ECO:0000313" key="3">
    <source>
        <dbReference type="Proteomes" id="UP001327560"/>
    </source>
</evidence>
<dbReference type="EMBL" id="CP136898">
    <property type="protein sequence ID" value="WOL18781.1"/>
    <property type="molecule type" value="Genomic_DNA"/>
</dbReference>
<evidence type="ECO:0000256" key="1">
    <source>
        <dbReference type="SAM" id="Phobius"/>
    </source>
</evidence>
<keyword evidence="1" id="KW-0472">Membrane</keyword>
<reference evidence="2 3" key="1">
    <citation type="submission" date="2023-10" db="EMBL/GenBank/DDBJ databases">
        <title>Chromosome-scale genome assembly provides insights into flower coloration mechanisms of Canna indica.</title>
        <authorList>
            <person name="Li C."/>
        </authorList>
    </citation>
    <scope>NUCLEOTIDE SEQUENCE [LARGE SCALE GENOMIC DNA]</scope>
    <source>
        <tissue evidence="2">Flower</tissue>
    </source>
</reference>
<dbReference type="Pfam" id="PF05340">
    <property type="entry name" value="DUF740"/>
    <property type="match status" value="1"/>
</dbReference>
<dbReference type="InterPro" id="IPR008004">
    <property type="entry name" value="OCTOPUS-like"/>
</dbReference>
<dbReference type="Proteomes" id="UP001327560">
    <property type="component" value="Chromosome 9"/>
</dbReference>
<dbReference type="PANTHER" id="PTHR35995">
    <property type="entry name" value="OS04G0690500 PROTEIN"/>
    <property type="match status" value="1"/>
</dbReference>
<keyword evidence="3" id="KW-1185">Reference proteome</keyword>